<accession>A0ABX2KCH5</accession>
<evidence type="ECO:0000313" key="7">
    <source>
        <dbReference type="Proteomes" id="UP000605086"/>
    </source>
</evidence>
<feature type="compositionally biased region" description="Polar residues" evidence="5">
    <location>
        <begin position="1"/>
        <end position="13"/>
    </location>
</feature>
<evidence type="ECO:0000256" key="1">
    <source>
        <dbReference type="ARBA" id="ARBA00004370"/>
    </source>
</evidence>
<gene>
    <name evidence="6" type="ORF">GBZ48_18825</name>
</gene>
<feature type="region of interest" description="Disordered" evidence="5">
    <location>
        <begin position="1"/>
        <end position="35"/>
    </location>
</feature>
<evidence type="ECO:0000256" key="4">
    <source>
        <dbReference type="ARBA" id="ARBA00023136"/>
    </source>
</evidence>
<evidence type="ECO:0000256" key="3">
    <source>
        <dbReference type="ARBA" id="ARBA00022989"/>
    </source>
</evidence>
<feature type="region of interest" description="Disordered" evidence="5">
    <location>
        <begin position="220"/>
        <end position="245"/>
    </location>
</feature>
<reference evidence="6 7" key="1">
    <citation type="submission" date="2019-10" db="EMBL/GenBank/DDBJ databases">
        <title>Genome sequence of Azospirillum melinis.</title>
        <authorList>
            <person name="Ambrosini A."/>
            <person name="Sant'Anna F.H."/>
            <person name="Cassan F.D."/>
            <person name="Souza E.M."/>
            <person name="Passaglia L.M.P."/>
        </authorList>
    </citation>
    <scope>NUCLEOTIDE SEQUENCE [LARGE SCALE GENOMIC DNA]</scope>
    <source>
        <strain evidence="6 7">TMCY0552</strain>
    </source>
</reference>
<keyword evidence="7" id="KW-1185">Reference proteome</keyword>
<dbReference type="Pfam" id="PF09731">
    <property type="entry name" value="Mitofilin"/>
    <property type="match status" value="1"/>
</dbReference>
<evidence type="ECO:0008006" key="8">
    <source>
        <dbReference type="Google" id="ProtNLM"/>
    </source>
</evidence>
<keyword evidence="4" id="KW-0472">Membrane</keyword>
<sequence>MQDVQSTEETGSRSGIDRQASETATPGLQTAPAIVQPSRSNGPIVLTILLAAAAVCGTVLYSDDLRSSLLSPSRTQLKLDTLERTVAGLTAMPEKLTALEQAVAATGKRIDQQAVTGRVVSVIAARLLKESLGTSDPFVDDLALMRLSAAADPELSKTLDSVSGYAAKGVPTRTQLYASFGLLVPSALQAEVQDGAGGLRETVWGWMTGLSTVILASASDSPPQAADTTAQQGAAPQPAAPQPTETRTPALLAATAARLEAGELAAAIDIMASLDGVAAPVAAPWLADARARLAAERTGAVLETRIRSWSAAGTQ</sequence>
<proteinExistence type="predicted"/>
<evidence type="ECO:0000256" key="5">
    <source>
        <dbReference type="SAM" id="MobiDB-lite"/>
    </source>
</evidence>
<protein>
    <recommendedName>
        <fullName evidence="8">DUF2939 domain-containing protein</fullName>
    </recommendedName>
</protein>
<evidence type="ECO:0000256" key="2">
    <source>
        <dbReference type="ARBA" id="ARBA00022692"/>
    </source>
</evidence>
<comment type="caution">
    <text evidence="6">The sequence shown here is derived from an EMBL/GenBank/DDBJ whole genome shotgun (WGS) entry which is preliminary data.</text>
</comment>
<keyword evidence="3" id="KW-1133">Transmembrane helix</keyword>
<dbReference type="Proteomes" id="UP000605086">
    <property type="component" value="Unassembled WGS sequence"/>
</dbReference>
<organism evidence="6 7">
    <name type="scientific">Azospirillum melinis</name>
    <dbReference type="NCBI Taxonomy" id="328839"/>
    <lineage>
        <taxon>Bacteria</taxon>
        <taxon>Pseudomonadati</taxon>
        <taxon>Pseudomonadota</taxon>
        <taxon>Alphaproteobacteria</taxon>
        <taxon>Rhodospirillales</taxon>
        <taxon>Azospirillaceae</taxon>
        <taxon>Azospirillum</taxon>
    </lineage>
</organism>
<comment type="subcellular location">
    <subcellularLocation>
        <location evidence="1">Membrane</location>
    </subcellularLocation>
</comment>
<dbReference type="InterPro" id="IPR019133">
    <property type="entry name" value="MIC60"/>
</dbReference>
<dbReference type="RefSeq" id="WP_174472393.1">
    <property type="nucleotide sequence ID" value="NZ_JAGINN010000014.1"/>
</dbReference>
<dbReference type="EMBL" id="WHOS01000024">
    <property type="protein sequence ID" value="NUB01320.1"/>
    <property type="molecule type" value="Genomic_DNA"/>
</dbReference>
<evidence type="ECO:0000313" key="6">
    <source>
        <dbReference type="EMBL" id="NUB01320.1"/>
    </source>
</evidence>
<name>A0ABX2KCH5_9PROT</name>
<keyword evidence="2" id="KW-0812">Transmembrane</keyword>